<feature type="transmembrane region" description="Helical" evidence="1">
    <location>
        <begin position="151"/>
        <end position="170"/>
    </location>
</feature>
<name>A0A6C0JMH1_9ZZZZ</name>
<reference evidence="2" key="1">
    <citation type="journal article" date="2020" name="Nature">
        <title>Giant virus diversity and host interactions through global metagenomics.</title>
        <authorList>
            <person name="Schulz F."/>
            <person name="Roux S."/>
            <person name="Paez-Espino D."/>
            <person name="Jungbluth S."/>
            <person name="Walsh D.A."/>
            <person name="Denef V.J."/>
            <person name="McMahon K.D."/>
            <person name="Konstantinidis K.T."/>
            <person name="Eloe-Fadrosh E.A."/>
            <person name="Kyrpides N.C."/>
            <person name="Woyke T."/>
        </authorList>
    </citation>
    <scope>NUCLEOTIDE SEQUENCE</scope>
    <source>
        <strain evidence="2">GVMAG-S-1038524-41</strain>
    </source>
</reference>
<protein>
    <submittedName>
        <fullName evidence="2">Uncharacterized protein</fullName>
    </submittedName>
</protein>
<dbReference type="AlphaFoldDB" id="A0A6C0JMH1"/>
<proteinExistence type="predicted"/>
<accession>A0A6C0JMH1</accession>
<keyword evidence="1" id="KW-0812">Transmembrane</keyword>
<keyword evidence="1" id="KW-0472">Membrane</keyword>
<evidence type="ECO:0000256" key="1">
    <source>
        <dbReference type="SAM" id="Phobius"/>
    </source>
</evidence>
<feature type="transmembrane region" description="Helical" evidence="1">
    <location>
        <begin position="119"/>
        <end position="139"/>
    </location>
</feature>
<dbReference type="EMBL" id="MN740670">
    <property type="protein sequence ID" value="QHU06975.1"/>
    <property type="molecule type" value="Genomic_DNA"/>
</dbReference>
<sequence>MLMKNKMNNLDQTFKVKCVDDNGCQLGAKCNKITGECEAQDCREIPCQFGGKCNKITGRCYGQDCRQIPCQLGAKCNKITGECEGQGLPDTNICDSQEAFNHAFYRALKYTRKKDDKKIAGVLAVYLVIHTIFLIWGIVLAFKSQPPQNRVVHVTLAIVFAPAYVLAYYLNMF</sequence>
<evidence type="ECO:0000313" key="2">
    <source>
        <dbReference type="EMBL" id="QHU06975.1"/>
    </source>
</evidence>
<organism evidence="2">
    <name type="scientific">viral metagenome</name>
    <dbReference type="NCBI Taxonomy" id="1070528"/>
    <lineage>
        <taxon>unclassified sequences</taxon>
        <taxon>metagenomes</taxon>
        <taxon>organismal metagenomes</taxon>
    </lineage>
</organism>
<keyword evidence="1" id="KW-1133">Transmembrane helix</keyword>